<dbReference type="Proteomes" id="UP000292781">
    <property type="component" value="Unassembled WGS sequence"/>
</dbReference>
<keyword evidence="8" id="KW-1185">Reference proteome</keyword>
<dbReference type="InterPro" id="IPR024052">
    <property type="entry name" value="Phosphopentomutase_DeoB_cap_sf"/>
</dbReference>
<feature type="binding site" evidence="4">
    <location>
        <position position="346"/>
    </location>
    <ligand>
        <name>Mn(2+)</name>
        <dbReference type="ChEBI" id="CHEBI:29035"/>
        <label>1</label>
    </ligand>
</feature>
<dbReference type="GO" id="GO:0006015">
    <property type="term" value="P:5-phosphoribose 1-diphosphate biosynthetic process"/>
    <property type="evidence" value="ECO:0007669"/>
    <property type="project" value="UniProtKB-UniPathway"/>
</dbReference>
<dbReference type="GO" id="GO:0009117">
    <property type="term" value="P:nucleotide metabolic process"/>
    <property type="evidence" value="ECO:0007669"/>
    <property type="project" value="UniProtKB-UniRule"/>
</dbReference>
<feature type="binding site" evidence="4">
    <location>
        <position position="10"/>
    </location>
    <ligand>
        <name>Mn(2+)</name>
        <dbReference type="ChEBI" id="CHEBI:29035"/>
        <label>1</label>
    </ligand>
</feature>
<dbReference type="CDD" id="cd16009">
    <property type="entry name" value="PPM"/>
    <property type="match status" value="1"/>
</dbReference>
<dbReference type="PIRSF" id="PIRSF001491">
    <property type="entry name" value="Ppentomutase"/>
    <property type="match status" value="1"/>
</dbReference>
<dbReference type="SUPFAM" id="SSF143856">
    <property type="entry name" value="DeoB insert domain-like"/>
    <property type="match status" value="1"/>
</dbReference>
<comment type="similarity">
    <text evidence="1 4">Belongs to the phosphopentomutase family.</text>
</comment>
<dbReference type="GO" id="GO:0000287">
    <property type="term" value="F:magnesium ion binding"/>
    <property type="evidence" value="ECO:0007669"/>
    <property type="project" value="UniProtKB-UniRule"/>
</dbReference>
<comment type="catalytic activity">
    <reaction evidence="4">
        <text>2-deoxy-alpha-D-ribose 1-phosphate = 2-deoxy-D-ribose 5-phosphate</text>
        <dbReference type="Rhea" id="RHEA:27658"/>
        <dbReference type="ChEBI" id="CHEBI:57259"/>
        <dbReference type="ChEBI" id="CHEBI:62877"/>
        <dbReference type="EC" id="5.4.2.7"/>
    </reaction>
</comment>
<organism evidence="7 8">
    <name type="scientific">Siculibacillus lacustris</name>
    <dbReference type="NCBI Taxonomy" id="1549641"/>
    <lineage>
        <taxon>Bacteria</taxon>
        <taxon>Pseudomonadati</taxon>
        <taxon>Pseudomonadota</taxon>
        <taxon>Alphaproteobacteria</taxon>
        <taxon>Hyphomicrobiales</taxon>
        <taxon>Ancalomicrobiaceae</taxon>
        <taxon>Siculibacillus</taxon>
    </lineage>
</organism>
<dbReference type="InterPro" id="IPR006124">
    <property type="entry name" value="Metalloenzyme"/>
</dbReference>
<dbReference type="UniPathway" id="UPA00087">
    <property type="reaction ID" value="UER00173"/>
</dbReference>
<evidence type="ECO:0000256" key="4">
    <source>
        <dbReference type="HAMAP-Rule" id="MF_00740"/>
    </source>
</evidence>
<feature type="binding site" evidence="4">
    <location>
        <position position="357"/>
    </location>
    <ligand>
        <name>Mn(2+)</name>
        <dbReference type="ChEBI" id="CHEBI:29035"/>
        <label>2</label>
    </ligand>
</feature>
<keyword evidence="4 7" id="KW-0413">Isomerase</keyword>
<dbReference type="InterPro" id="IPR017850">
    <property type="entry name" value="Alkaline_phosphatase_core_sf"/>
</dbReference>
<accession>A0A4Q9VT66</accession>
<dbReference type="SUPFAM" id="SSF53649">
    <property type="entry name" value="Alkaline phosphatase-like"/>
    <property type="match status" value="1"/>
</dbReference>
<reference evidence="7 8" key="1">
    <citation type="submission" date="2019-02" db="EMBL/GenBank/DDBJ databases">
        <title>Siculibacillus lacustris gen. nov., sp. nov., a new rosette-forming bacterium isolated from a freshwater crater lake (Lake St. Ana, Romania).</title>
        <authorList>
            <person name="Felfoldi T."/>
            <person name="Marton Z."/>
            <person name="Szabo A."/>
            <person name="Mentes A."/>
            <person name="Boka K."/>
            <person name="Marialigeti K."/>
            <person name="Mathe I."/>
            <person name="Koncz M."/>
            <person name="Schumann P."/>
            <person name="Toth E."/>
        </authorList>
    </citation>
    <scope>NUCLEOTIDE SEQUENCE [LARGE SCALE GENOMIC DNA]</scope>
    <source>
        <strain evidence="7 8">SA-279</strain>
    </source>
</reference>
<evidence type="ECO:0000313" key="7">
    <source>
        <dbReference type="EMBL" id="TBW39237.1"/>
    </source>
</evidence>
<feature type="binding site" evidence="4">
    <location>
        <position position="345"/>
    </location>
    <ligand>
        <name>Mn(2+)</name>
        <dbReference type="ChEBI" id="CHEBI:29035"/>
        <label>1</label>
    </ligand>
</feature>
<dbReference type="GO" id="GO:0008973">
    <property type="term" value="F:phosphopentomutase activity"/>
    <property type="evidence" value="ECO:0007669"/>
    <property type="project" value="UniProtKB-UniRule"/>
</dbReference>
<evidence type="ECO:0000256" key="2">
    <source>
        <dbReference type="ARBA" id="ARBA00022723"/>
    </source>
</evidence>
<evidence type="ECO:0000256" key="1">
    <source>
        <dbReference type="ARBA" id="ARBA00010373"/>
    </source>
</evidence>
<evidence type="ECO:0000259" key="6">
    <source>
        <dbReference type="Pfam" id="PF01676"/>
    </source>
</evidence>
<dbReference type="NCBIfam" id="NF003766">
    <property type="entry name" value="PRK05362.1"/>
    <property type="match status" value="1"/>
</dbReference>
<feature type="domain" description="Metalloenzyme" evidence="6">
    <location>
        <begin position="3"/>
        <end position="394"/>
    </location>
</feature>
<dbReference type="GO" id="GO:0043094">
    <property type="term" value="P:metabolic compound salvage"/>
    <property type="evidence" value="ECO:0007669"/>
    <property type="project" value="UniProtKB-UniRule"/>
</dbReference>
<evidence type="ECO:0000313" key="8">
    <source>
        <dbReference type="Proteomes" id="UP000292781"/>
    </source>
</evidence>
<dbReference type="EMBL" id="SJFN01000008">
    <property type="protein sequence ID" value="TBW39237.1"/>
    <property type="molecule type" value="Genomic_DNA"/>
</dbReference>
<dbReference type="Gene3D" id="3.30.70.1250">
    <property type="entry name" value="Phosphopentomutase"/>
    <property type="match status" value="1"/>
</dbReference>
<evidence type="ECO:0000256" key="3">
    <source>
        <dbReference type="ARBA" id="ARBA00023211"/>
    </source>
</evidence>
<dbReference type="OrthoDB" id="9769930at2"/>
<evidence type="ECO:0000256" key="5">
    <source>
        <dbReference type="NCBIfam" id="TIGR01696"/>
    </source>
</evidence>
<dbReference type="NCBIfam" id="TIGR01696">
    <property type="entry name" value="deoB"/>
    <property type="match status" value="1"/>
</dbReference>
<sequence length="409" mass="43140">MPRAILIVLDSFGIGAAADAERFGDVGSDTFGHIAAACADGRGDRAGLRAGPLMLPNLARLGLGRAAAAASGRVPAIAPAATLTGAAGHGVERSRGKDTPSGHWELMGVPVDFDWHYFPQRHPCFPPELVAALIAEGDLPGILGDEPASGTEIIARLGLEHIRTGRPILYTSADSVLQIAAHTEHFGLERLYRLCEIARRLVDPLGVGRVIARPFDGTSPETFKRTADRRDYAVPPPEPTLLDRAQAAGREVVAIGKVSDIFAGRGVTRKVKASGNAAIFAATIQALDTAADGALIVTNFVDFDMEYGHRRDVAGYAAALEAFDRGLPEIEARLRPDDLAIATADHGCDPTWPGSDHTREFVPILAFGPQVVPGDLGARAFADVAETFAAHLGLALGVHGRPMFRSTPA</sequence>
<keyword evidence="4" id="KW-0963">Cytoplasm</keyword>
<comment type="caution">
    <text evidence="7">The sequence shown here is derived from an EMBL/GenBank/DDBJ whole genome shotgun (WGS) entry which is preliminary data.</text>
</comment>
<dbReference type="GO" id="GO:0006018">
    <property type="term" value="P:2-deoxyribose 1-phosphate catabolic process"/>
    <property type="evidence" value="ECO:0007669"/>
    <property type="project" value="UniProtKB-UniRule"/>
</dbReference>
<dbReference type="Pfam" id="PF01676">
    <property type="entry name" value="Metalloenzyme"/>
    <property type="match status" value="1"/>
</dbReference>
<dbReference type="PANTHER" id="PTHR21110">
    <property type="entry name" value="PHOSPHOPENTOMUTASE"/>
    <property type="match status" value="1"/>
</dbReference>
<dbReference type="GO" id="GO:0030145">
    <property type="term" value="F:manganese ion binding"/>
    <property type="evidence" value="ECO:0007669"/>
    <property type="project" value="UniProtKB-UniRule"/>
</dbReference>
<dbReference type="InterPro" id="IPR010045">
    <property type="entry name" value="DeoB"/>
</dbReference>
<dbReference type="Gene3D" id="3.40.720.10">
    <property type="entry name" value="Alkaline Phosphatase, subunit A"/>
    <property type="match status" value="1"/>
</dbReference>
<dbReference type="PANTHER" id="PTHR21110:SF0">
    <property type="entry name" value="PHOSPHOPENTOMUTASE"/>
    <property type="match status" value="1"/>
</dbReference>
<keyword evidence="2 4" id="KW-0479">Metal-binding</keyword>
<feature type="binding site" evidence="4">
    <location>
        <position position="304"/>
    </location>
    <ligand>
        <name>Mn(2+)</name>
        <dbReference type="ChEBI" id="CHEBI:29035"/>
        <label>2</label>
    </ligand>
</feature>
<protein>
    <recommendedName>
        <fullName evidence="4 5">Phosphopentomutase</fullName>
        <ecNumber evidence="4 5">5.4.2.7</ecNumber>
    </recommendedName>
    <alternativeName>
        <fullName evidence="4">Phosphodeoxyribomutase</fullName>
    </alternativeName>
</protein>
<comment type="catalytic activity">
    <reaction evidence="4">
        <text>alpha-D-ribose 1-phosphate = D-ribose 5-phosphate</text>
        <dbReference type="Rhea" id="RHEA:18793"/>
        <dbReference type="ChEBI" id="CHEBI:57720"/>
        <dbReference type="ChEBI" id="CHEBI:78346"/>
        <dbReference type="EC" id="5.4.2.7"/>
    </reaction>
</comment>
<gene>
    <name evidence="4" type="primary">deoB</name>
    <name evidence="7" type="ORF">EYW49_07035</name>
</gene>
<keyword evidence="3 4" id="KW-0464">Manganese</keyword>
<comment type="subcellular location">
    <subcellularLocation>
        <location evidence="4">Cytoplasm</location>
    </subcellularLocation>
</comment>
<name>A0A4Q9VT66_9HYPH</name>
<dbReference type="EC" id="5.4.2.7" evidence="4 5"/>
<dbReference type="HAMAP" id="MF_00740">
    <property type="entry name" value="Phosphopentomut"/>
    <property type="match status" value="1"/>
</dbReference>
<feature type="binding site" evidence="4">
    <location>
        <position position="309"/>
    </location>
    <ligand>
        <name>Mn(2+)</name>
        <dbReference type="ChEBI" id="CHEBI:29035"/>
        <label>2</label>
    </ligand>
</feature>
<dbReference type="GO" id="GO:0005829">
    <property type="term" value="C:cytosol"/>
    <property type="evidence" value="ECO:0007669"/>
    <property type="project" value="TreeGrafter"/>
</dbReference>
<comment type="pathway">
    <text evidence="4">Carbohydrate degradation; 2-deoxy-D-ribose 1-phosphate degradation; D-glyceraldehyde 3-phosphate and acetaldehyde from 2-deoxy-alpha-D-ribose 1-phosphate: step 1/2.</text>
</comment>
<comment type="cofactor">
    <cofactor evidence="4">
        <name>Mn(2+)</name>
        <dbReference type="ChEBI" id="CHEBI:29035"/>
    </cofactor>
    <text evidence="4">Binds 2 manganese ions.</text>
</comment>
<comment type="function">
    <text evidence="4">Isomerase that catalyzes the conversion of deoxy-ribose 1-phosphate (dRib-1-P) and ribose 1-phosphate (Rib-1-P) to deoxy-ribose 5-phosphate (dRib-5-P) and ribose 5-phosphate (Rib-5-P), respectively.</text>
</comment>
<proteinExistence type="inferred from homology"/>
<dbReference type="AlphaFoldDB" id="A0A4Q9VT66"/>
<dbReference type="RefSeq" id="WP_131307609.1">
    <property type="nucleotide sequence ID" value="NZ_SJFN01000008.1"/>
</dbReference>